<evidence type="ECO:0000256" key="3">
    <source>
        <dbReference type="ARBA" id="ARBA00022801"/>
    </source>
</evidence>
<dbReference type="InterPro" id="IPR000209">
    <property type="entry name" value="Peptidase_S8/S53_dom"/>
</dbReference>
<dbReference type="PROSITE" id="PS51257">
    <property type="entry name" value="PROKAR_LIPOPROTEIN"/>
    <property type="match status" value="1"/>
</dbReference>
<gene>
    <name evidence="9" type="ORF">GEMMAAP_12955</name>
</gene>
<dbReference type="InterPro" id="IPR023828">
    <property type="entry name" value="Peptidase_S8_Ser-AS"/>
</dbReference>
<feature type="chain" id="PRO_5007506975" description="Peptidase S8/S53 domain-containing protein" evidence="7">
    <location>
        <begin position="23"/>
        <end position="503"/>
    </location>
</feature>
<dbReference type="PROSITE" id="PS00136">
    <property type="entry name" value="SUBTILASE_ASP"/>
    <property type="match status" value="1"/>
</dbReference>
<dbReference type="Pfam" id="PF00082">
    <property type="entry name" value="Peptidase_S8"/>
    <property type="match status" value="1"/>
</dbReference>
<keyword evidence="3 5" id="KW-0378">Hydrolase</keyword>
<dbReference type="FunFam" id="3.40.50.200:FF:000014">
    <property type="entry name" value="Proteinase K"/>
    <property type="match status" value="1"/>
</dbReference>
<dbReference type="Gene3D" id="3.30.70.80">
    <property type="entry name" value="Peptidase S8 propeptide/proteinase inhibitor I9"/>
    <property type="match status" value="1"/>
</dbReference>
<feature type="active site" description="Charge relay system" evidence="5">
    <location>
        <position position="189"/>
    </location>
</feature>
<dbReference type="Proteomes" id="UP000076404">
    <property type="component" value="Chromosome"/>
</dbReference>
<dbReference type="SUPFAM" id="SSF52743">
    <property type="entry name" value="Subtilisin-like"/>
    <property type="match status" value="1"/>
</dbReference>
<accession>A0A143BLS6</accession>
<dbReference type="PROSITE" id="PS00138">
    <property type="entry name" value="SUBTILASE_SER"/>
    <property type="match status" value="1"/>
</dbReference>
<feature type="active site" description="Charge relay system" evidence="5">
    <location>
        <position position="345"/>
    </location>
</feature>
<evidence type="ECO:0000256" key="2">
    <source>
        <dbReference type="ARBA" id="ARBA00022670"/>
    </source>
</evidence>
<evidence type="ECO:0000256" key="1">
    <source>
        <dbReference type="ARBA" id="ARBA00011073"/>
    </source>
</evidence>
<sequence>MRSFFRPAVVVSLVMGSLTACTDSPPAVTAPDVELASQAIAAASSNSAVDVIVTFDDSEGDPVGRARALMNQVGGTPRFTYSHALKGFAARMSPQALENIKRAKGIKHIELDAQAKGMTTVVARSWGQDRLDQRVLPLDKSYSFTANGTGVRVYILDTGILPTHQEFSGRLLPGFSAFGDNNTSDCHGHGTHVAGTAAGATVGVAPGAQVVPVRVLDCTAYGSWSGIIAGIDWVTSQKNNNKSIPMVANMSIGGGVSSSVNDAVTRSILAGVVYAVSAGNKNVDACTQSPAATPNALTVGGTESTDAKASWSNWGKCVDLFAPGGNIYSAYYTGSANYAAMSGTSMASPHVAGVAALILSTYPAYTPLQVRSSMVNGATANVVTGAGTGSPNVLLSSLFGVSTVPTDTVTTTPKDTTTTVTPAPLATPTLSVSRQVTKNSNTARLSWGSVTGSSAEIWRNGAKYLVTANDGSQNDSKLARGSYSYKVCNVGGTVCSPAVTVTF</sequence>
<dbReference type="AlphaFoldDB" id="A0A143BLS6"/>
<feature type="active site" description="Charge relay system" evidence="5">
    <location>
        <position position="157"/>
    </location>
</feature>
<feature type="signal peptide" evidence="7">
    <location>
        <begin position="1"/>
        <end position="22"/>
    </location>
</feature>
<dbReference type="KEGG" id="gph:GEMMAAP_12955"/>
<evidence type="ECO:0000256" key="7">
    <source>
        <dbReference type="SAM" id="SignalP"/>
    </source>
</evidence>
<dbReference type="PANTHER" id="PTHR43806">
    <property type="entry name" value="PEPTIDASE S8"/>
    <property type="match status" value="1"/>
</dbReference>
<dbReference type="SUPFAM" id="SSF54897">
    <property type="entry name" value="Protease propeptides/inhibitors"/>
    <property type="match status" value="1"/>
</dbReference>
<organism evidence="9 10">
    <name type="scientific">Gemmatimonas phototrophica</name>
    <dbReference type="NCBI Taxonomy" id="1379270"/>
    <lineage>
        <taxon>Bacteria</taxon>
        <taxon>Pseudomonadati</taxon>
        <taxon>Gemmatimonadota</taxon>
        <taxon>Gemmatimonadia</taxon>
        <taxon>Gemmatimonadales</taxon>
        <taxon>Gemmatimonadaceae</taxon>
        <taxon>Gemmatimonas</taxon>
    </lineage>
</organism>
<dbReference type="PROSITE" id="PS00137">
    <property type="entry name" value="SUBTILASE_HIS"/>
    <property type="match status" value="1"/>
</dbReference>
<dbReference type="PROSITE" id="PS51892">
    <property type="entry name" value="SUBTILASE"/>
    <property type="match status" value="1"/>
</dbReference>
<reference evidence="9 10" key="1">
    <citation type="journal article" date="2014" name="Proc. Natl. Acad. Sci. U.S.A.">
        <title>Functional type 2 photosynthetic reaction centers found in the rare bacterial phylum Gemmatimonadetes.</title>
        <authorList>
            <person name="Zeng Y."/>
            <person name="Feng F."/>
            <person name="Medova H."/>
            <person name="Dean J."/>
            <person name="Koblizek M."/>
        </authorList>
    </citation>
    <scope>NUCLEOTIDE SEQUENCE [LARGE SCALE GENOMIC DNA]</scope>
    <source>
        <strain evidence="9 10">AP64</strain>
    </source>
</reference>
<dbReference type="InterPro" id="IPR037045">
    <property type="entry name" value="S8pro/Inhibitor_I9_sf"/>
</dbReference>
<reference evidence="9 10" key="2">
    <citation type="journal article" date="2016" name="Environ. Microbiol. Rep.">
        <title>Metagenomic evidence for the presence of phototrophic Gemmatimonadetes bacteria in diverse environments.</title>
        <authorList>
            <person name="Zeng Y."/>
            <person name="Baumbach J."/>
            <person name="Barbosa E.G."/>
            <person name="Azevedo V."/>
            <person name="Zhang C."/>
            <person name="Koblizek M."/>
        </authorList>
    </citation>
    <scope>NUCLEOTIDE SEQUENCE [LARGE SCALE GENOMIC DNA]</scope>
    <source>
        <strain evidence="9 10">AP64</strain>
    </source>
</reference>
<protein>
    <recommendedName>
        <fullName evidence="8">Peptidase S8/S53 domain-containing protein</fullName>
    </recommendedName>
</protein>
<dbReference type="PANTHER" id="PTHR43806:SF11">
    <property type="entry name" value="CEREVISIN-RELATED"/>
    <property type="match status" value="1"/>
</dbReference>
<keyword evidence="4 5" id="KW-0720">Serine protease</keyword>
<dbReference type="EMBL" id="CP011454">
    <property type="protein sequence ID" value="AMW05470.1"/>
    <property type="molecule type" value="Genomic_DNA"/>
</dbReference>
<evidence type="ECO:0000256" key="6">
    <source>
        <dbReference type="RuleBase" id="RU003355"/>
    </source>
</evidence>
<dbReference type="PRINTS" id="PR00723">
    <property type="entry name" value="SUBTILISIN"/>
</dbReference>
<evidence type="ECO:0000313" key="9">
    <source>
        <dbReference type="EMBL" id="AMW05470.1"/>
    </source>
</evidence>
<dbReference type="InterPro" id="IPR034193">
    <property type="entry name" value="PCSK9_ProteinaseK-like"/>
</dbReference>
<dbReference type="InterPro" id="IPR023827">
    <property type="entry name" value="Peptidase_S8_Asp-AS"/>
</dbReference>
<evidence type="ECO:0000256" key="4">
    <source>
        <dbReference type="ARBA" id="ARBA00022825"/>
    </source>
</evidence>
<dbReference type="GO" id="GO:0006508">
    <property type="term" value="P:proteolysis"/>
    <property type="evidence" value="ECO:0007669"/>
    <property type="project" value="UniProtKB-KW"/>
</dbReference>
<dbReference type="STRING" id="1379270.GEMMAAP_12955"/>
<keyword evidence="7" id="KW-0732">Signal</keyword>
<feature type="domain" description="Peptidase S8/S53" evidence="8">
    <location>
        <begin position="148"/>
        <end position="381"/>
    </location>
</feature>
<name>A0A143BLS6_9BACT</name>
<dbReference type="RefSeq" id="WP_082821303.1">
    <property type="nucleotide sequence ID" value="NZ_CP011454.1"/>
</dbReference>
<dbReference type="Gene3D" id="3.40.50.200">
    <property type="entry name" value="Peptidase S8/S53 domain"/>
    <property type="match status" value="1"/>
</dbReference>
<dbReference type="InterPro" id="IPR036852">
    <property type="entry name" value="Peptidase_S8/S53_dom_sf"/>
</dbReference>
<evidence type="ECO:0000313" key="10">
    <source>
        <dbReference type="Proteomes" id="UP000076404"/>
    </source>
</evidence>
<comment type="similarity">
    <text evidence="1 5 6">Belongs to the peptidase S8 family.</text>
</comment>
<evidence type="ECO:0000259" key="8">
    <source>
        <dbReference type="Pfam" id="PF00082"/>
    </source>
</evidence>
<dbReference type="GO" id="GO:0004252">
    <property type="term" value="F:serine-type endopeptidase activity"/>
    <property type="evidence" value="ECO:0007669"/>
    <property type="project" value="UniProtKB-UniRule"/>
</dbReference>
<dbReference type="OrthoDB" id="9798386at2"/>
<dbReference type="InterPro" id="IPR015500">
    <property type="entry name" value="Peptidase_S8_subtilisin-rel"/>
</dbReference>
<dbReference type="InterPro" id="IPR022398">
    <property type="entry name" value="Peptidase_S8_His-AS"/>
</dbReference>
<dbReference type="CDD" id="cd04077">
    <property type="entry name" value="Peptidases_S8_PCSK9_ProteinaseK_like"/>
    <property type="match status" value="1"/>
</dbReference>
<proteinExistence type="inferred from homology"/>
<dbReference type="InterPro" id="IPR050131">
    <property type="entry name" value="Peptidase_S8_subtilisin-like"/>
</dbReference>
<dbReference type="GO" id="GO:0005615">
    <property type="term" value="C:extracellular space"/>
    <property type="evidence" value="ECO:0007669"/>
    <property type="project" value="TreeGrafter"/>
</dbReference>
<keyword evidence="2 5" id="KW-0645">Protease</keyword>
<evidence type="ECO:0000256" key="5">
    <source>
        <dbReference type="PROSITE-ProRule" id="PRU01240"/>
    </source>
</evidence>
<keyword evidence="10" id="KW-1185">Reference proteome</keyword>